<dbReference type="CDD" id="cd09862">
    <property type="entry name" value="PIN_Rrp44-like"/>
    <property type="match status" value="1"/>
</dbReference>
<evidence type="ECO:0000256" key="2">
    <source>
        <dbReference type="ARBA" id="ARBA00005785"/>
    </source>
</evidence>
<dbReference type="SUPFAM" id="SSF50249">
    <property type="entry name" value="Nucleic acid-binding proteins"/>
    <property type="match status" value="3"/>
</dbReference>
<keyword evidence="7" id="KW-0269">Exonuclease</keyword>
<keyword evidence="3" id="KW-0698">rRNA processing</keyword>
<evidence type="ECO:0000313" key="16">
    <source>
        <dbReference type="Proteomes" id="UP000276776"/>
    </source>
</evidence>
<dbReference type="GO" id="GO:0016075">
    <property type="term" value="P:rRNA catabolic process"/>
    <property type="evidence" value="ECO:0007669"/>
    <property type="project" value="TreeGrafter"/>
</dbReference>
<dbReference type="Gene3D" id="2.40.50.690">
    <property type="match status" value="1"/>
</dbReference>
<keyword evidence="4" id="KW-0540">Nuclease</keyword>
<dbReference type="InterPro" id="IPR033770">
    <property type="entry name" value="RRP44_S1"/>
</dbReference>
<dbReference type="OMA" id="GQVMRNN"/>
<evidence type="ECO:0000256" key="7">
    <source>
        <dbReference type="ARBA" id="ARBA00022839"/>
    </source>
</evidence>
<dbReference type="GO" id="GO:0003723">
    <property type="term" value="F:RNA binding"/>
    <property type="evidence" value="ECO:0007669"/>
    <property type="project" value="UniProtKB-KW"/>
</dbReference>
<name>A0A0N5CZU5_THECL</name>
<evidence type="ECO:0000256" key="13">
    <source>
        <dbReference type="SAM" id="MobiDB-lite"/>
    </source>
</evidence>
<dbReference type="STRING" id="103827.A0A0N5CZU5"/>
<sequence length="947" mass="107558">MFELNVTQCGVDRRVVDVFHRRMRNDRITKKVQEKYLRNDISCGLVSCQNCSKNPVACLNIRTSSDNSLDHAIILDPSALIRFHHLFENPEFINIIIMQTVWEDMKKSCPPAYKTIYSLFCKSQDRKLYVFMDDFHRETHLDVIEGESEEDRLIQSLVTCAKYYENHWKDLSITPFLVCGSAELKDQLKPQFDNVLTLQEYVEGMEGNEHLLDKITVYNMEADSRNRILFPEHLSPEEIQDGIESGKFKRAMFHVSHENYTEAFVQVDEGTTWFIEGYINMNRAVNGDIVAVELLPESEWTCPQKIIRLRDVEEIQMDEAVDKEDDQTNEASEKKSSMGDKIPSARIVGIIKRNWRQYCGMILTPNVKDSSSMLFAAAERLIPRIRIETRQADRLLGKRVIVAIDSWPSDSRYPVGHYVRSIGTAGDQETENEVLLLEHDIPHGPFSQAVYECLPVLPWSLPYDSCRRDLRSLIVCSVDPPGCTDIDDAVHFRRIAKNRYEVGVHIADVSYFVRPNTAVDTEAAYRGTTVYLCNKRIDMLPGLLSSNLCSLQANVNRLAFSVIWILSKDADIMNVRFQKSIIRSSAALTYEQAQNRIDDTSLAMKLKVSDPLTLGLRGLLKLSKKLKAKRRAKGALNLASSEISFNMDSATKSPIGVLEKTVLPTNSMIEEFMLLANISVAERISVDYPDCALLRRHPIPTEENYKQVVDMAKAKGFQINIESGKALAESLDKAVDPDNPVLNILLRMLATRCMTQALYFSAGSIPAEQYIHFGLATPIYTHFTSPIRRYADIMVHRLLAASINADSTCPEMLNSNLVNKIASNLNYRHKQAQRASRASISFTTLLYFKDRTELVDAFVMSIRKNGIQVLVPNYGLESVVVFPKDLKYEVTDNSLIAEGIEIQCFQRIKVKLSLNESDIQHIRLDIKLVSPKVPGFSVDYNICAPEE</sequence>
<evidence type="ECO:0000256" key="9">
    <source>
        <dbReference type="ARBA" id="ARBA00023242"/>
    </source>
</evidence>
<dbReference type="OrthoDB" id="372421at2759"/>
<reference evidence="15 16" key="2">
    <citation type="submission" date="2018-11" db="EMBL/GenBank/DDBJ databases">
        <authorList>
            <consortium name="Pathogen Informatics"/>
        </authorList>
    </citation>
    <scope>NUCLEOTIDE SEQUENCE [LARGE SCALE GENOMIC DNA]</scope>
</reference>
<dbReference type="PANTHER" id="PTHR23355:SF35">
    <property type="entry name" value="EXOSOME COMPLEX EXONUCLEASE RRP44"/>
    <property type="match status" value="1"/>
</dbReference>
<keyword evidence="9" id="KW-0539">Nucleus</keyword>
<keyword evidence="6" id="KW-0271">Exosome</keyword>
<dbReference type="Pfam" id="PF17215">
    <property type="entry name" value="Rrp44_S1"/>
    <property type="match status" value="1"/>
</dbReference>
<protein>
    <recommendedName>
        <fullName evidence="10">Protein DIS3 homolog</fullName>
    </recommendedName>
    <alternativeName>
        <fullName evidence="11">Ribosomal RNA-processing protein 44</fullName>
    </alternativeName>
</protein>
<evidence type="ECO:0000259" key="14">
    <source>
        <dbReference type="SMART" id="SM00955"/>
    </source>
</evidence>
<evidence type="ECO:0000256" key="1">
    <source>
        <dbReference type="ARBA" id="ARBA00004123"/>
    </source>
</evidence>
<evidence type="ECO:0000256" key="4">
    <source>
        <dbReference type="ARBA" id="ARBA00022722"/>
    </source>
</evidence>
<keyword evidence="16" id="KW-1185">Reference proteome</keyword>
<dbReference type="Gene3D" id="2.40.50.140">
    <property type="entry name" value="Nucleic acid-binding proteins"/>
    <property type="match status" value="1"/>
</dbReference>
<evidence type="ECO:0000256" key="3">
    <source>
        <dbReference type="ARBA" id="ARBA00022552"/>
    </source>
</evidence>
<dbReference type="AlphaFoldDB" id="A0A0N5CZU5"/>
<comment type="subcellular location">
    <subcellularLocation>
        <location evidence="1">Nucleus</location>
    </subcellularLocation>
</comment>
<dbReference type="GO" id="GO:0000177">
    <property type="term" value="C:cytoplasmic exosome (RNase complex)"/>
    <property type="evidence" value="ECO:0007669"/>
    <property type="project" value="TreeGrafter"/>
</dbReference>
<comment type="similarity">
    <text evidence="2 12">Belongs to the RNR ribonuclease family.</text>
</comment>
<feature type="domain" description="RNB" evidence="14">
    <location>
        <begin position="467"/>
        <end position="805"/>
    </location>
</feature>
<dbReference type="FunFam" id="2.40.50.700:FF:000001">
    <property type="entry name" value="Exosome complex exonuclease exoribonuclease (Rrp44)"/>
    <property type="match status" value="1"/>
</dbReference>
<evidence type="ECO:0000313" key="17">
    <source>
        <dbReference type="WBParaSite" id="TCLT_0000603401-mRNA-1"/>
    </source>
</evidence>
<evidence type="ECO:0000256" key="6">
    <source>
        <dbReference type="ARBA" id="ARBA00022835"/>
    </source>
</evidence>
<dbReference type="InterPro" id="IPR001900">
    <property type="entry name" value="RNase_II/R"/>
</dbReference>
<dbReference type="InterPro" id="IPR050180">
    <property type="entry name" value="RNR_Ribonuclease"/>
</dbReference>
<organism evidence="17">
    <name type="scientific">Thelazia callipaeda</name>
    <name type="common">Oriental eyeworm</name>
    <name type="synonym">Parasitic nematode</name>
    <dbReference type="NCBI Taxonomy" id="103827"/>
    <lineage>
        <taxon>Eukaryota</taxon>
        <taxon>Metazoa</taxon>
        <taxon>Ecdysozoa</taxon>
        <taxon>Nematoda</taxon>
        <taxon>Chromadorea</taxon>
        <taxon>Rhabditida</taxon>
        <taxon>Spirurina</taxon>
        <taxon>Spiruromorpha</taxon>
        <taxon>Thelazioidea</taxon>
        <taxon>Thelaziidae</taxon>
        <taxon>Thelazia</taxon>
    </lineage>
</organism>
<evidence type="ECO:0000256" key="8">
    <source>
        <dbReference type="ARBA" id="ARBA00022884"/>
    </source>
</evidence>
<proteinExistence type="inferred from homology"/>
<dbReference type="InterPro" id="IPR033771">
    <property type="entry name" value="Rrp44_CSD1"/>
</dbReference>
<evidence type="ECO:0000313" key="15">
    <source>
        <dbReference type="EMBL" id="VDN03336.1"/>
    </source>
</evidence>
<keyword evidence="8" id="KW-0694">RNA-binding</keyword>
<feature type="region of interest" description="Disordered" evidence="13">
    <location>
        <begin position="318"/>
        <end position="340"/>
    </location>
</feature>
<dbReference type="EMBL" id="UYYF01004382">
    <property type="protein sequence ID" value="VDN03336.1"/>
    <property type="molecule type" value="Genomic_DNA"/>
</dbReference>
<dbReference type="GO" id="GO:0071031">
    <property type="term" value="P:nuclear mRNA surveillance of mRNA 3'-end processing"/>
    <property type="evidence" value="ECO:0007669"/>
    <property type="project" value="TreeGrafter"/>
</dbReference>
<dbReference type="GO" id="GO:0000176">
    <property type="term" value="C:nuclear exosome (RNase complex)"/>
    <property type="evidence" value="ECO:0007669"/>
    <property type="project" value="TreeGrafter"/>
</dbReference>
<accession>A0A0N5CZU5</accession>
<evidence type="ECO:0000256" key="10">
    <source>
        <dbReference type="ARBA" id="ARBA00077221"/>
    </source>
</evidence>
<feature type="compositionally biased region" description="Acidic residues" evidence="13">
    <location>
        <begin position="318"/>
        <end position="328"/>
    </location>
</feature>
<dbReference type="Gene3D" id="2.40.50.700">
    <property type="match status" value="1"/>
</dbReference>
<evidence type="ECO:0000256" key="12">
    <source>
        <dbReference type="RuleBase" id="RU003901"/>
    </source>
</evidence>
<evidence type="ECO:0000256" key="5">
    <source>
        <dbReference type="ARBA" id="ARBA00022801"/>
    </source>
</evidence>
<keyword evidence="5" id="KW-0378">Hydrolase</keyword>
<dbReference type="GO" id="GO:0006364">
    <property type="term" value="P:rRNA processing"/>
    <property type="evidence" value="ECO:0007669"/>
    <property type="project" value="UniProtKB-KW"/>
</dbReference>
<dbReference type="InterPro" id="IPR022966">
    <property type="entry name" value="RNase_II/R_CS"/>
</dbReference>
<dbReference type="GO" id="GO:0000175">
    <property type="term" value="F:3'-5'-RNA exonuclease activity"/>
    <property type="evidence" value="ECO:0007669"/>
    <property type="project" value="UniProtKB-ARBA"/>
</dbReference>
<dbReference type="InterPro" id="IPR012340">
    <property type="entry name" value="NA-bd_OB-fold"/>
</dbReference>
<evidence type="ECO:0000256" key="11">
    <source>
        <dbReference type="ARBA" id="ARBA00077930"/>
    </source>
</evidence>
<dbReference type="Pfam" id="PF17216">
    <property type="entry name" value="Rrp44_CSD1"/>
    <property type="match status" value="1"/>
</dbReference>
<dbReference type="Pfam" id="PF17849">
    <property type="entry name" value="OB_Dis3"/>
    <property type="match status" value="1"/>
</dbReference>
<reference evidence="17" key="1">
    <citation type="submission" date="2017-02" db="UniProtKB">
        <authorList>
            <consortium name="WormBaseParasite"/>
        </authorList>
    </citation>
    <scope>IDENTIFICATION</scope>
</reference>
<gene>
    <name evidence="15" type="ORF">TCLT_LOCUS6023</name>
</gene>
<dbReference type="PROSITE" id="PS01175">
    <property type="entry name" value="RIBONUCLEASE_II"/>
    <property type="match status" value="1"/>
</dbReference>
<dbReference type="SMART" id="SM00955">
    <property type="entry name" value="RNB"/>
    <property type="match status" value="1"/>
</dbReference>
<dbReference type="Proteomes" id="UP000276776">
    <property type="component" value="Unassembled WGS sequence"/>
</dbReference>
<dbReference type="Pfam" id="PF00773">
    <property type="entry name" value="RNB"/>
    <property type="match status" value="1"/>
</dbReference>
<dbReference type="PANTHER" id="PTHR23355">
    <property type="entry name" value="RIBONUCLEASE"/>
    <property type="match status" value="1"/>
</dbReference>
<dbReference type="GO" id="GO:0004519">
    <property type="term" value="F:endonuclease activity"/>
    <property type="evidence" value="ECO:0007669"/>
    <property type="project" value="TreeGrafter"/>
</dbReference>
<dbReference type="WBParaSite" id="TCLT_0000603401-mRNA-1">
    <property type="protein sequence ID" value="TCLT_0000603401-mRNA-1"/>
    <property type="gene ID" value="TCLT_0000603401"/>
</dbReference>
<dbReference type="InterPro" id="IPR041505">
    <property type="entry name" value="Dis3_CSD2"/>
</dbReference>
<dbReference type="Gene3D" id="3.40.50.1010">
    <property type="entry name" value="5'-nuclease"/>
    <property type="match status" value="1"/>
</dbReference>